<dbReference type="Pfam" id="PF04679">
    <property type="entry name" value="DNA_ligase_A_C"/>
    <property type="match status" value="1"/>
</dbReference>
<dbReference type="SUPFAM" id="SSF50249">
    <property type="entry name" value="Nucleic acid-binding proteins"/>
    <property type="match status" value="1"/>
</dbReference>
<dbReference type="InterPro" id="IPR012309">
    <property type="entry name" value="DNA_ligase_ATP-dep_C"/>
</dbReference>
<dbReference type="InterPro" id="IPR012340">
    <property type="entry name" value="NA-bd_OB-fold"/>
</dbReference>
<reference evidence="4 5" key="1">
    <citation type="journal article" date="2008" name="Int. J. Syst. Evol. Microbiol.">
        <title>Description of Roseateles aquatilis sp. nov. and Roseateles terrae sp. nov., in the class Betaproteobacteria, and emended description of the genus Roseateles.</title>
        <authorList>
            <person name="Gomila M."/>
            <person name="Bowien B."/>
            <person name="Falsen E."/>
            <person name="Moore E.R."/>
            <person name="Lalucat J."/>
        </authorList>
    </citation>
    <scope>NUCLEOTIDE SEQUENCE [LARGE SCALE GENOMIC DNA]</scope>
    <source>
        <strain evidence="4 5">CCUG 48205</strain>
    </source>
</reference>
<accession>A0A246IX26</accession>
<sequence>MHRPIPKLAARAYVFHAFDQRRVLLTAVRLLRRSALQPAVDASQLKPCRWTKRVPGTEGWVKPMTVVEVAFSEWTPDGQIRHATFRGVRTDRRANTIVREGASMPAAQLAKGAARVAPPPSVAKGKSASPSIKIS</sequence>
<dbReference type="EMBL" id="NIOF01000015">
    <property type="protein sequence ID" value="OWQ84754.1"/>
    <property type="molecule type" value="Genomic_DNA"/>
</dbReference>
<dbReference type="Gene3D" id="2.40.50.140">
    <property type="entry name" value="Nucleic acid-binding proteins"/>
    <property type="match status" value="1"/>
</dbReference>
<feature type="region of interest" description="Disordered" evidence="2">
    <location>
        <begin position="109"/>
        <end position="135"/>
    </location>
</feature>
<dbReference type="Proteomes" id="UP000197468">
    <property type="component" value="Unassembled WGS sequence"/>
</dbReference>
<keyword evidence="5" id="KW-1185">Reference proteome</keyword>
<dbReference type="AlphaFoldDB" id="A0A246IX26"/>
<dbReference type="EC" id="6.5.1.1" evidence="1"/>
<dbReference type="GO" id="GO:0006281">
    <property type="term" value="P:DNA repair"/>
    <property type="evidence" value="ECO:0007669"/>
    <property type="project" value="InterPro"/>
</dbReference>
<protein>
    <recommendedName>
        <fullName evidence="1">DNA ligase (ATP)</fullName>
        <ecNumber evidence="1">6.5.1.1</ecNumber>
    </recommendedName>
</protein>
<evidence type="ECO:0000256" key="2">
    <source>
        <dbReference type="SAM" id="MobiDB-lite"/>
    </source>
</evidence>
<evidence type="ECO:0000313" key="4">
    <source>
        <dbReference type="EMBL" id="OWQ84754.1"/>
    </source>
</evidence>
<organism evidence="4 5">
    <name type="scientific">Roseateles aquatilis</name>
    <dbReference type="NCBI Taxonomy" id="431061"/>
    <lineage>
        <taxon>Bacteria</taxon>
        <taxon>Pseudomonadati</taxon>
        <taxon>Pseudomonadota</taxon>
        <taxon>Betaproteobacteria</taxon>
        <taxon>Burkholderiales</taxon>
        <taxon>Sphaerotilaceae</taxon>
        <taxon>Roseateles</taxon>
    </lineage>
</organism>
<gene>
    <name evidence="4" type="ORF">CDN99_23780</name>
</gene>
<dbReference type="GO" id="GO:0006310">
    <property type="term" value="P:DNA recombination"/>
    <property type="evidence" value="ECO:0007669"/>
    <property type="project" value="InterPro"/>
</dbReference>
<evidence type="ECO:0000259" key="3">
    <source>
        <dbReference type="Pfam" id="PF04679"/>
    </source>
</evidence>
<comment type="caution">
    <text evidence="4">The sequence shown here is derived from an EMBL/GenBank/DDBJ whole genome shotgun (WGS) entry which is preliminary data.</text>
</comment>
<feature type="domain" description="DNA ligase ATP-dependent C-terminal" evidence="3">
    <location>
        <begin position="35"/>
        <end position="92"/>
    </location>
</feature>
<dbReference type="GO" id="GO:0003910">
    <property type="term" value="F:DNA ligase (ATP) activity"/>
    <property type="evidence" value="ECO:0007669"/>
    <property type="project" value="UniProtKB-EC"/>
</dbReference>
<name>A0A246IX26_9BURK</name>
<proteinExistence type="predicted"/>
<evidence type="ECO:0000313" key="5">
    <source>
        <dbReference type="Proteomes" id="UP000197468"/>
    </source>
</evidence>
<dbReference type="OrthoDB" id="8403575at2"/>
<evidence type="ECO:0000256" key="1">
    <source>
        <dbReference type="ARBA" id="ARBA00012727"/>
    </source>
</evidence>